<feature type="compositionally biased region" description="Basic and acidic residues" evidence="6">
    <location>
        <begin position="198"/>
        <end position="210"/>
    </location>
</feature>
<dbReference type="InterPro" id="IPR029071">
    <property type="entry name" value="Ubiquitin-like_domsf"/>
</dbReference>
<reference evidence="10" key="2">
    <citation type="submission" date="2020-04" db="EMBL/GenBank/DDBJ databases">
        <authorList>
            <consortium name="NCBI Genome Project"/>
        </authorList>
    </citation>
    <scope>NUCLEOTIDE SEQUENCE</scope>
    <source>
        <strain evidence="10">CBS 781.70</strain>
    </source>
</reference>
<dbReference type="AlphaFoldDB" id="A0A6G1FZ86"/>
<dbReference type="OrthoDB" id="10254930at2759"/>
<evidence type="ECO:0000259" key="7">
    <source>
        <dbReference type="PROSITE" id="PS50157"/>
    </source>
</evidence>
<name>A0A6G1FZ86_9PEZI</name>
<keyword evidence="4" id="KW-0863">Zinc-finger</keyword>
<dbReference type="PROSITE" id="PS00028">
    <property type="entry name" value="ZINC_FINGER_C2H2_1"/>
    <property type="match status" value="1"/>
</dbReference>
<keyword evidence="4" id="KW-0862">Zinc</keyword>
<evidence type="ECO:0000313" key="10">
    <source>
        <dbReference type="RefSeq" id="XP_033532735.1"/>
    </source>
</evidence>
<keyword evidence="3 5" id="KW-0175">Coiled coil</keyword>
<organism evidence="8">
    <name type="scientific">Eremomyces bilateralis CBS 781.70</name>
    <dbReference type="NCBI Taxonomy" id="1392243"/>
    <lineage>
        <taxon>Eukaryota</taxon>
        <taxon>Fungi</taxon>
        <taxon>Dikarya</taxon>
        <taxon>Ascomycota</taxon>
        <taxon>Pezizomycotina</taxon>
        <taxon>Dothideomycetes</taxon>
        <taxon>Dothideomycetes incertae sedis</taxon>
        <taxon>Eremomycetales</taxon>
        <taxon>Eremomycetaceae</taxon>
        <taxon>Eremomyces</taxon>
    </lineage>
</organism>
<dbReference type="GO" id="GO:0005634">
    <property type="term" value="C:nucleus"/>
    <property type="evidence" value="ECO:0007669"/>
    <property type="project" value="TreeGrafter"/>
</dbReference>
<dbReference type="Proteomes" id="UP000504638">
    <property type="component" value="Unplaced"/>
</dbReference>
<keyword evidence="2" id="KW-0963">Cytoplasm</keyword>
<dbReference type="SUPFAM" id="SSF54236">
    <property type="entry name" value="Ubiquitin-like"/>
    <property type="match status" value="1"/>
</dbReference>
<dbReference type="PROSITE" id="PS50157">
    <property type="entry name" value="ZINC_FINGER_C2H2_2"/>
    <property type="match status" value="1"/>
</dbReference>
<dbReference type="InterPro" id="IPR009060">
    <property type="entry name" value="UBA-like_sf"/>
</dbReference>
<dbReference type="PANTHER" id="PTHR46340">
    <property type="entry name" value="UBX DOMAIN-CONTAINING PROTEIN 1"/>
    <property type="match status" value="1"/>
</dbReference>
<sequence length="313" mass="34593">MAPSDLNMLLEMGFDKDRVEIAVKETRSLQDAIDWLEKNQEKSLDEIKVDTGRDEEEAGPSIEVKAGEAQAKSLVCNDCGKKFRNAGEAEFHAQKSEHTNFSESVDEIAPLTAEEKAAKLEALRQKLAAKRAIQVDEDKLARKKNEEIRRKATKESHDIKEDLQRKEQLKQAAARRREKLEDVEAKKRALAMIEADKEARKRKAEQERIARLPGGGTEAASASQPEAAPASVPGVKRVYTEARLKLQTTNGSVVKTFAAETTLAEVAAAVAEEGMGEVSEFVQNYPKKVFSDVDFGLTVKEAGFVPSAMLIVR</sequence>
<dbReference type="GO" id="GO:0008270">
    <property type="term" value="F:zinc ion binding"/>
    <property type="evidence" value="ECO:0007669"/>
    <property type="project" value="UniProtKB-KW"/>
</dbReference>
<accession>A0A6G1FZ86</accession>
<protein>
    <submittedName>
        <fullName evidence="8 10">UBX domain protein</fullName>
    </submittedName>
</protein>
<dbReference type="Gene3D" id="1.10.8.10">
    <property type="entry name" value="DNA helicase RuvA subunit, C-terminal domain"/>
    <property type="match status" value="1"/>
</dbReference>
<evidence type="ECO:0000256" key="4">
    <source>
        <dbReference type="PROSITE-ProRule" id="PRU00042"/>
    </source>
</evidence>
<dbReference type="GO" id="GO:0036435">
    <property type="term" value="F:K48-linked polyubiquitin modification-dependent protein binding"/>
    <property type="evidence" value="ECO:0007669"/>
    <property type="project" value="TreeGrafter"/>
</dbReference>
<proteinExistence type="predicted"/>
<feature type="coiled-coil region" evidence="5">
    <location>
        <begin position="113"/>
        <end position="186"/>
    </location>
</feature>
<dbReference type="EMBL" id="ML975163">
    <property type="protein sequence ID" value="KAF1811104.1"/>
    <property type="molecule type" value="Genomic_DNA"/>
</dbReference>
<evidence type="ECO:0000313" key="8">
    <source>
        <dbReference type="EMBL" id="KAF1811104.1"/>
    </source>
</evidence>
<keyword evidence="9" id="KW-1185">Reference proteome</keyword>
<comment type="subcellular location">
    <subcellularLocation>
        <location evidence="1">Cytoplasm</location>
    </subcellularLocation>
</comment>
<dbReference type="InterPro" id="IPR015940">
    <property type="entry name" value="UBA"/>
</dbReference>
<feature type="region of interest" description="Disordered" evidence="6">
    <location>
        <begin position="198"/>
        <end position="230"/>
    </location>
</feature>
<dbReference type="GO" id="GO:1903094">
    <property type="term" value="P:negative regulation of protein K48-linked deubiquitination"/>
    <property type="evidence" value="ECO:0007669"/>
    <property type="project" value="TreeGrafter"/>
</dbReference>
<dbReference type="GO" id="GO:0031397">
    <property type="term" value="P:negative regulation of protein ubiquitination"/>
    <property type="evidence" value="ECO:0007669"/>
    <property type="project" value="TreeGrafter"/>
</dbReference>
<dbReference type="Pfam" id="PF00789">
    <property type="entry name" value="UBX"/>
    <property type="match status" value="1"/>
</dbReference>
<dbReference type="SUPFAM" id="SSF46934">
    <property type="entry name" value="UBA-like"/>
    <property type="match status" value="1"/>
</dbReference>
<dbReference type="InterPro" id="IPR013087">
    <property type="entry name" value="Znf_C2H2_type"/>
</dbReference>
<dbReference type="Pfam" id="PF22562">
    <property type="entry name" value="UBA_7"/>
    <property type="match status" value="1"/>
</dbReference>
<dbReference type="GeneID" id="54420371"/>
<evidence type="ECO:0000256" key="2">
    <source>
        <dbReference type="ARBA" id="ARBA00022490"/>
    </source>
</evidence>
<evidence type="ECO:0000256" key="3">
    <source>
        <dbReference type="ARBA" id="ARBA00023054"/>
    </source>
</evidence>
<dbReference type="GO" id="GO:0005737">
    <property type="term" value="C:cytoplasm"/>
    <property type="evidence" value="ECO:0007669"/>
    <property type="project" value="UniProtKB-SubCell"/>
</dbReference>
<evidence type="ECO:0000313" key="9">
    <source>
        <dbReference type="Proteomes" id="UP000504638"/>
    </source>
</evidence>
<dbReference type="PANTHER" id="PTHR46340:SF1">
    <property type="entry name" value="UBX DOMAIN-CONTAINING PROTEIN 1"/>
    <property type="match status" value="1"/>
</dbReference>
<reference evidence="8 10" key="1">
    <citation type="submission" date="2020-01" db="EMBL/GenBank/DDBJ databases">
        <authorList>
            <consortium name="DOE Joint Genome Institute"/>
            <person name="Haridas S."/>
            <person name="Albert R."/>
            <person name="Binder M."/>
            <person name="Bloem J."/>
            <person name="Labutti K."/>
            <person name="Salamov A."/>
            <person name="Andreopoulos B."/>
            <person name="Baker S.E."/>
            <person name="Barry K."/>
            <person name="Bills G."/>
            <person name="Bluhm B.H."/>
            <person name="Cannon C."/>
            <person name="Castanera R."/>
            <person name="Culley D.E."/>
            <person name="Daum C."/>
            <person name="Ezra D."/>
            <person name="Gonzalez J.B."/>
            <person name="Henrissat B."/>
            <person name="Kuo A."/>
            <person name="Liang C."/>
            <person name="Lipzen A."/>
            <person name="Lutzoni F."/>
            <person name="Magnuson J."/>
            <person name="Mondo S."/>
            <person name="Nolan M."/>
            <person name="Ohm R."/>
            <person name="Pangilinan J."/>
            <person name="Park H.-J."/>
            <person name="Ramirez L."/>
            <person name="Alfaro M."/>
            <person name="Sun H."/>
            <person name="Tritt A."/>
            <person name="Yoshinaga Y."/>
            <person name="Zwiers L.-H."/>
            <person name="Turgeon B.G."/>
            <person name="Goodwin S.B."/>
            <person name="Spatafora J.W."/>
            <person name="Crous P.W."/>
            <person name="Grigoriev I.V."/>
        </authorList>
    </citation>
    <scope>NUCLEOTIDE SEQUENCE</scope>
    <source>
        <strain evidence="8 10">CBS 781.70</strain>
    </source>
</reference>
<feature type="compositionally biased region" description="Low complexity" evidence="6">
    <location>
        <begin position="218"/>
        <end position="230"/>
    </location>
</feature>
<evidence type="ECO:0000256" key="6">
    <source>
        <dbReference type="SAM" id="MobiDB-lite"/>
    </source>
</evidence>
<reference evidence="10" key="3">
    <citation type="submission" date="2025-04" db="UniProtKB">
        <authorList>
            <consortium name="RefSeq"/>
        </authorList>
    </citation>
    <scope>IDENTIFICATION</scope>
    <source>
        <strain evidence="10">CBS 781.70</strain>
    </source>
</reference>
<dbReference type="RefSeq" id="XP_033532735.1">
    <property type="nucleotide sequence ID" value="XM_033679801.1"/>
</dbReference>
<dbReference type="GO" id="GO:0032435">
    <property type="term" value="P:negative regulation of proteasomal ubiquitin-dependent protein catabolic process"/>
    <property type="evidence" value="ECO:0007669"/>
    <property type="project" value="TreeGrafter"/>
</dbReference>
<feature type="domain" description="C2H2-type" evidence="7">
    <location>
        <begin position="74"/>
        <end position="103"/>
    </location>
</feature>
<dbReference type="Gene3D" id="3.10.20.90">
    <property type="entry name" value="Phosphatidylinositol 3-kinase Catalytic Subunit, Chain A, domain 1"/>
    <property type="match status" value="1"/>
</dbReference>
<evidence type="ECO:0000256" key="1">
    <source>
        <dbReference type="ARBA" id="ARBA00004496"/>
    </source>
</evidence>
<keyword evidence="4" id="KW-0479">Metal-binding</keyword>
<dbReference type="InterPro" id="IPR001012">
    <property type="entry name" value="UBX_dom"/>
</dbReference>
<evidence type="ECO:0000256" key="5">
    <source>
        <dbReference type="SAM" id="Coils"/>
    </source>
</evidence>
<gene>
    <name evidence="8 10" type="ORF">P152DRAFT_459982</name>
</gene>